<dbReference type="PANTHER" id="PTHR43152:SF3">
    <property type="entry name" value="UVRABC SYSTEM PROTEIN A"/>
    <property type="match status" value="1"/>
</dbReference>
<protein>
    <recommendedName>
        <fullName evidence="15">UvrABC system protein A</fullName>
    </recommendedName>
    <alternativeName>
        <fullName evidence="16">Excinuclease ABC subunit A</fullName>
    </alternativeName>
</protein>
<keyword evidence="8" id="KW-0863">Zinc-finger</keyword>
<dbReference type="InterPro" id="IPR041552">
    <property type="entry name" value="UvrA_DNA-bd"/>
</dbReference>
<dbReference type="GO" id="GO:0005524">
    <property type="term" value="F:ATP binding"/>
    <property type="evidence" value="ECO:0007669"/>
    <property type="project" value="UniProtKB-KW"/>
</dbReference>
<sequence length="983" mass="105546">MATDAGITATDGATTPVQPTSGPRPAAPGANGRADSAAIRIRGARANNLQNVDVDLPRNRLIVITGVSGSGKSSLAFDTLLAEGQRQYIDSLSVYARQFFDQRERPDVDRIEGLQPAVAIDQSQGSHSPRSTVGTITEAYDYLRLLYARTGEMACAECGEPISQQAPEEIEQAILALPADSRAMLLAPLVQGRKGKHAELLEEARKAGFVRVRIDGLTYPIEDAPPLGAQKTHDIDAVIDRVVIRDGLEERLSESVRLAVRHGDGVVRVVYQTPEDREKASSDAGGSAYDPEHGWREKLYNTRYACPSCKTGVAEVEPRTFSFNSPYGACPACDGMGVDEGFDPELVLPDLSLSLAQGAIAPWRSSTPAAKKKQDKALAPLLAGKPFDAQTPLEQWPEEALQTLLTGEADALQKGGFLGLLLLLEEAHRGAKSDAARERLDAYRGKVTCPDCNGSRLRPEARSCRVNGMAIHELTSLSIRDAHARLSDLEFDDDRRAVAEPIVREVVRRLKFLQESGVGYLSLGRPADTLSGGELQRVRLATGIGSGLVGVMYLLDEPSIGLHPRDNRRLIDSMRGLQRQGNTVIVVEHDEEVMRAADWLIDIGPGAGDKGGLVVAEGTPDEVAAHPTSVTGRYLRGESILPTPEKRRRTAKSRSLEIEGAELHNLKSLSVTIPLGALVCVSGVSGSGKSSLVMGVLAKALAKKLNGAAAKPGPYSALRGVAQLDRFVKVDQSPIGRSPRSNAATYTGAFDEIRKLFAGAKLSRQRGYKLGRFSFNVKGGRCEECQGQGVQKIEMNFLPDLFVPCDACGGARFNRQTLAVRYKQRSIADVLAMQVDEAVEFFKDVAAIHRPLAALADVGLGYLRIGQPSNKLSGGEAQRIKLAAELGAPKPGSAFYVLDEPTTGLHADDVRRLLGVLHRLVDAGNTVLVIEHHLDVMRSADWLIDLGPEGGDGGGCLVAAGTPEEVAQVDASHTGQWLRKVLG</sequence>
<keyword evidence="12" id="KW-0238">DNA-binding</keyword>
<accession>A0A5C5ZQ08</accession>
<evidence type="ECO:0000256" key="3">
    <source>
        <dbReference type="ARBA" id="ARBA00022723"/>
    </source>
</evidence>
<organism evidence="19 20">
    <name type="scientific">Pseudobythopirellula maris</name>
    <dbReference type="NCBI Taxonomy" id="2527991"/>
    <lineage>
        <taxon>Bacteria</taxon>
        <taxon>Pseudomonadati</taxon>
        <taxon>Planctomycetota</taxon>
        <taxon>Planctomycetia</taxon>
        <taxon>Pirellulales</taxon>
        <taxon>Lacipirellulaceae</taxon>
        <taxon>Pseudobythopirellula</taxon>
    </lineage>
</organism>
<keyword evidence="3" id="KW-0479">Metal-binding</keyword>
<reference evidence="19 20" key="1">
    <citation type="submission" date="2019-02" db="EMBL/GenBank/DDBJ databases">
        <title>Deep-cultivation of Planctomycetes and their phenomic and genomic characterization uncovers novel biology.</title>
        <authorList>
            <person name="Wiegand S."/>
            <person name="Jogler M."/>
            <person name="Boedeker C."/>
            <person name="Pinto D."/>
            <person name="Vollmers J."/>
            <person name="Rivas-Marin E."/>
            <person name="Kohn T."/>
            <person name="Peeters S.H."/>
            <person name="Heuer A."/>
            <person name="Rast P."/>
            <person name="Oberbeckmann S."/>
            <person name="Bunk B."/>
            <person name="Jeske O."/>
            <person name="Meyerdierks A."/>
            <person name="Storesund J.E."/>
            <person name="Kallscheuer N."/>
            <person name="Luecker S."/>
            <person name="Lage O.M."/>
            <person name="Pohl T."/>
            <person name="Merkel B.J."/>
            <person name="Hornburger P."/>
            <person name="Mueller R.-W."/>
            <person name="Bruemmer F."/>
            <person name="Labrenz M."/>
            <person name="Spormann A.M."/>
            <person name="Op Den Camp H."/>
            <person name="Overmann J."/>
            <person name="Amann R."/>
            <person name="Jetten M.S.M."/>
            <person name="Mascher T."/>
            <person name="Medema M.H."/>
            <person name="Devos D.P."/>
            <person name="Kaster A.-K."/>
            <person name="Ovreas L."/>
            <person name="Rohde M."/>
            <person name="Galperin M.Y."/>
            <person name="Jogler C."/>
        </authorList>
    </citation>
    <scope>NUCLEOTIDE SEQUENCE [LARGE SCALE GENOMIC DNA]</scope>
    <source>
        <strain evidence="19 20">Mal64</strain>
    </source>
</reference>
<dbReference type="GO" id="GO:0004518">
    <property type="term" value="F:nuclease activity"/>
    <property type="evidence" value="ECO:0007669"/>
    <property type="project" value="UniProtKB-KW"/>
</dbReference>
<keyword evidence="20" id="KW-1185">Reference proteome</keyword>
<evidence type="ECO:0000256" key="15">
    <source>
        <dbReference type="ARBA" id="ARBA00039316"/>
    </source>
</evidence>
<feature type="compositionally biased region" description="Low complexity" evidence="17">
    <location>
        <begin position="23"/>
        <end position="34"/>
    </location>
</feature>
<dbReference type="InterPro" id="IPR027417">
    <property type="entry name" value="P-loop_NTPase"/>
</dbReference>
<evidence type="ECO:0000313" key="19">
    <source>
        <dbReference type="EMBL" id="TWT88423.1"/>
    </source>
</evidence>
<dbReference type="Gene3D" id="1.20.1580.10">
    <property type="entry name" value="ABC transporter ATPase like domain"/>
    <property type="match status" value="3"/>
</dbReference>
<evidence type="ECO:0000256" key="16">
    <source>
        <dbReference type="ARBA" id="ARBA00042156"/>
    </source>
</evidence>
<dbReference type="EMBL" id="SJPQ01000002">
    <property type="protein sequence ID" value="TWT88423.1"/>
    <property type="molecule type" value="Genomic_DNA"/>
</dbReference>
<evidence type="ECO:0000256" key="14">
    <source>
        <dbReference type="ARBA" id="ARBA00038000"/>
    </source>
</evidence>
<dbReference type="PROSITE" id="PS00211">
    <property type="entry name" value="ABC_TRANSPORTER_1"/>
    <property type="match status" value="2"/>
</dbReference>
<feature type="domain" description="ABC transporter" evidence="18">
    <location>
        <begin position="635"/>
        <end position="979"/>
    </location>
</feature>
<feature type="compositionally biased region" description="Low complexity" evidence="17">
    <location>
        <begin position="1"/>
        <end position="15"/>
    </location>
</feature>
<gene>
    <name evidence="19" type="primary">uvrA_1</name>
    <name evidence="19" type="ORF">Mal64_19040</name>
</gene>
<dbReference type="Gene3D" id="3.40.50.300">
    <property type="entry name" value="P-loop containing nucleotide triphosphate hydrolases"/>
    <property type="match status" value="3"/>
</dbReference>
<dbReference type="AlphaFoldDB" id="A0A5C5ZQ08"/>
<evidence type="ECO:0000256" key="9">
    <source>
        <dbReference type="ARBA" id="ARBA00022833"/>
    </source>
</evidence>
<evidence type="ECO:0000256" key="13">
    <source>
        <dbReference type="ARBA" id="ARBA00023204"/>
    </source>
</evidence>
<proteinExistence type="inferred from homology"/>
<keyword evidence="6" id="KW-0227">DNA damage</keyword>
<keyword evidence="9" id="KW-0862">Zinc</keyword>
<evidence type="ECO:0000313" key="20">
    <source>
        <dbReference type="Proteomes" id="UP000315440"/>
    </source>
</evidence>
<evidence type="ECO:0000256" key="2">
    <source>
        <dbReference type="ARBA" id="ARBA00022490"/>
    </source>
</evidence>
<feature type="region of interest" description="Disordered" evidence="17">
    <location>
        <begin position="1"/>
        <end position="34"/>
    </location>
</feature>
<dbReference type="GO" id="GO:0003677">
    <property type="term" value="F:DNA binding"/>
    <property type="evidence" value="ECO:0007669"/>
    <property type="project" value="UniProtKB-KW"/>
</dbReference>
<keyword evidence="7" id="KW-0228">DNA excision</keyword>
<evidence type="ECO:0000256" key="5">
    <source>
        <dbReference type="ARBA" id="ARBA00022741"/>
    </source>
</evidence>
<evidence type="ECO:0000256" key="8">
    <source>
        <dbReference type="ARBA" id="ARBA00022771"/>
    </source>
</evidence>
<comment type="similarity">
    <text evidence="14">Belongs to the ABC transporter superfamily. UvrA family.</text>
</comment>
<evidence type="ECO:0000256" key="11">
    <source>
        <dbReference type="ARBA" id="ARBA00022881"/>
    </source>
</evidence>
<evidence type="ECO:0000256" key="1">
    <source>
        <dbReference type="ARBA" id="ARBA00004496"/>
    </source>
</evidence>
<dbReference type="SUPFAM" id="SSF52540">
    <property type="entry name" value="P-loop containing nucleoside triphosphate hydrolases"/>
    <property type="match status" value="2"/>
</dbReference>
<comment type="caution">
    <text evidence="19">The sequence shown here is derived from an EMBL/GenBank/DDBJ whole genome shotgun (WGS) entry which is preliminary data.</text>
</comment>
<dbReference type="InterPro" id="IPR004602">
    <property type="entry name" value="UvrA"/>
</dbReference>
<keyword evidence="5" id="KW-0547">Nucleotide-binding</keyword>
<dbReference type="Gene3D" id="3.30.190.20">
    <property type="match status" value="1"/>
</dbReference>
<dbReference type="Pfam" id="PF17755">
    <property type="entry name" value="UvrA_DNA-bind"/>
    <property type="match status" value="1"/>
</dbReference>
<dbReference type="GO" id="GO:0016887">
    <property type="term" value="F:ATP hydrolysis activity"/>
    <property type="evidence" value="ECO:0007669"/>
    <property type="project" value="InterPro"/>
</dbReference>
<dbReference type="PANTHER" id="PTHR43152">
    <property type="entry name" value="UVRABC SYSTEM PROTEIN A"/>
    <property type="match status" value="1"/>
</dbReference>
<dbReference type="InterPro" id="IPR003439">
    <property type="entry name" value="ABC_transporter-like_ATP-bd"/>
</dbReference>
<dbReference type="InterPro" id="IPR017871">
    <property type="entry name" value="ABC_transporter-like_CS"/>
</dbReference>
<dbReference type="PROSITE" id="PS50893">
    <property type="entry name" value="ABC_TRANSPORTER_2"/>
    <property type="match status" value="1"/>
</dbReference>
<dbReference type="Gene3D" id="1.10.8.280">
    <property type="entry name" value="ABC transporter ATPase domain-like"/>
    <property type="match status" value="1"/>
</dbReference>
<dbReference type="NCBIfam" id="NF001503">
    <property type="entry name" value="PRK00349.1"/>
    <property type="match status" value="1"/>
</dbReference>
<evidence type="ECO:0000256" key="4">
    <source>
        <dbReference type="ARBA" id="ARBA00022737"/>
    </source>
</evidence>
<evidence type="ECO:0000256" key="7">
    <source>
        <dbReference type="ARBA" id="ARBA00022769"/>
    </source>
</evidence>
<keyword evidence="4" id="KW-0677">Repeat</keyword>
<keyword evidence="13" id="KW-0234">DNA repair</keyword>
<evidence type="ECO:0000256" key="17">
    <source>
        <dbReference type="SAM" id="MobiDB-lite"/>
    </source>
</evidence>
<keyword evidence="10" id="KW-0067">ATP-binding</keyword>
<evidence type="ECO:0000259" key="18">
    <source>
        <dbReference type="PROSITE" id="PS50893"/>
    </source>
</evidence>
<dbReference type="OrthoDB" id="9809851at2"/>
<dbReference type="GO" id="GO:0008270">
    <property type="term" value="F:zinc ion binding"/>
    <property type="evidence" value="ECO:0007669"/>
    <property type="project" value="UniProtKB-KW"/>
</dbReference>
<keyword evidence="11" id="KW-0267">Excision nuclease</keyword>
<dbReference type="InterPro" id="IPR041102">
    <property type="entry name" value="UvrA_inter"/>
</dbReference>
<dbReference type="Pfam" id="PF17760">
    <property type="entry name" value="UvrA_inter"/>
    <property type="match status" value="1"/>
</dbReference>
<feature type="region of interest" description="Disordered" evidence="17">
    <location>
        <begin position="272"/>
        <end position="292"/>
    </location>
</feature>
<name>A0A5C5ZQ08_9BACT</name>
<dbReference type="GO" id="GO:0006289">
    <property type="term" value="P:nucleotide-excision repair"/>
    <property type="evidence" value="ECO:0007669"/>
    <property type="project" value="InterPro"/>
</dbReference>
<comment type="subcellular location">
    <subcellularLocation>
        <location evidence="1">Cytoplasm</location>
    </subcellularLocation>
</comment>
<dbReference type="Proteomes" id="UP000315440">
    <property type="component" value="Unassembled WGS sequence"/>
</dbReference>
<dbReference type="RefSeq" id="WP_146399469.1">
    <property type="nucleotide sequence ID" value="NZ_SJPQ01000002.1"/>
</dbReference>
<dbReference type="GO" id="GO:0005737">
    <property type="term" value="C:cytoplasm"/>
    <property type="evidence" value="ECO:0007669"/>
    <property type="project" value="UniProtKB-SubCell"/>
</dbReference>
<keyword evidence="2" id="KW-0963">Cytoplasm</keyword>
<dbReference type="NCBIfam" id="TIGR00630">
    <property type="entry name" value="uvra"/>
    <property type="match status" value="1"/>
</dbReference>
<evidence type="ECO:0000256" key="6">
    <source>
        <dbReference type="ARBA" id="ARBA00022763"/>
    </source>
</evidence>
<evidence type="ECO:0000256" key="10">
    <source>
        <dbReference type="ARBA" id="ARBA00022840"/>
    </source>
</evidence>
<evidence type="ECO:0000256" key="12">
    <source>
        <dbReference type="ARBA" id="ARBA00023125"/>
    </source>
</evidence>
<dbReference type="GO" id="GO:0009380">
    <property type="term" value="C:excinuclease repair complex"/>
    <property type="evidence" value="ECO:0007669"/>
    <property type="project" value="InterPro"/>
</dbReference>